<name>A0A182EBP8_ONCOC</name>
<gene>
    <name evidence="13" type="ORF">NOO_LOCUS5482</name>
</gene>
<evidence type="ECO:0000256" key="9">
    <source>
        <dbReference type="ARBA" id="ARBA00023180"/>
    </source>
</evidence>
<dbReference type="GO" id="GO:0060271">
    <property type="term" value="P:cilium assembly"/>
    <property type="evidence" value="ECO:0007669"/>
    <property type="project" value="TreeGrafter"/>
</dbReference>
<comment type="function">
    <text evidence="11">Transmembrane component of the tectonic-like complex, a complex localized at the transition zone of primary cilia and acting as a barrier that prevents diffusion of transmembrane proteins between the cilia and plasma membranes. Required for ciliogenesis and sonic hedgehog/SHH signaling.</text>
</comment>
<evidence type="ECO:0000256" key="12">
    <source>
        <dbReference type="SAM" id="Phobius"/>
    </source>
</evidence>
<keyword evidence="8 12" id="KW-0472">Membrane</keyword>
<feature type="transmembrane region" description="Helical" evidence="12">
    <location>
        <begin position="178"/>
        <end position="199"/>
    </location>
</feature>
<keyword evidence="5 12" id="KW-0812">Transmembrane</keyword>
<evidence type="ECO:0000313" key="14">
    <source>
        <dbReference type="Proteomes" id="UP000271087"/>
    </source>
</evidence>
<evidence type="ECO:0000256" key="6">
    <source>
        <dbReference type="ARBA" id="ARBA00022989"/>
    </source>
</evidence>
<evidence type="ECO:0000256" key="5">
    <source>
        <dbReference type="ARBA" id="ARBA00022692"/>
    </source>
</evidence>
<keyword evidence="10" id="KW-0966">Cell projection</keyword>
<comment type="similarity">
    <text evidence="2">Belongs to the TMEM231 family.</text>
</comment>
<reference evidence="15" key="1">
    <citation type="submission" date="2016-06" db="UniProtKB">
        <authorList>
            <consortium name="WormBaseParasite"/>
        </authorList>
    </citation>
    <scope>IDENTIFICATION</scope>
</reference>
<evidence type="ECO:0000256" key="2">
    <source>
        <dbReference type="ARBA" id="ARBA00009082"/>
    </source>
</evidence>
<dbReference type="EMBL" id="UYRW01001471">
    <property type="protein sequence ID" value="VDK77722.1"/>
    <property type="molecule type" value="Genomic_DNA"/>
</dbReference>
<dbReference type="STRING" id="42157.A0A182EBP8"/>
<dbReference type="GO" id="GO:0035869">
    <property type="term" value="C:ciliary transition zone"/>
    <property type="evidence" value="ECO:0007669"/>
    <property type="project" value="TreeGrafter"/>
</dbReference>
<evidence type="ECO:0000256" key="7">
    <source>
        <dbReference type="ARBA" id="ARBA00023069"/>
    </source>
</evidence>
<keyword evidence="6 12" id="KW-1133">Transmembrane helix</keyword>
<dbReference type="PANTHER" id="PTHR14605">
    <property type="entry name" value="CHST5 PROTEIN"/>
    <property type="match status" value="1"/>
</dbReference>
<reference evidence="13 14" key="2">
    <citation type="submission" date="2018-08" db="EMBL/GenBank/DDBJ databases">
        <authorList>
            <person name="Laetsch R D."/>
            <person name="Stevens L."/>
            <person name="Kumar S."/>
            <person name="Blaxter L. M."/>
        </authorList>
    </citation>
    <scope>NUCLEOTIDE SEQUENCE [LARGE SCALE GENOMIC DNA]</scope>
</reference>
<sequence length="367" mass="41838">MEDDHRWILESFSGMDVAEVDDVIPSSAPSVRFDDGAASERDSTESVCGSLENLLDSEPTLQNRNENVNVMTRRARYGLQHRYTREELMGGMHVDSDVSHSGTHSRSVSRTHLPIILDVSDDQQTVKEQKANFSHSSSAFIHRCFHSLDLCFYCERLRFKALYRKPYTWKYKASKCSTAYFCSIALFAFTLLFTLFISFTAQGFWKKFGEYREQATVYYKHRFIILLKGEVPNSYYVWSSYPLLNHAEGTHVRIAVLEDYESDFNDDGKPDLMETALFDDLERATMSSSLTVSGDLWLDQAAPLWSSGRDPDHGGALINESSLDLSQYNPAAIISRNSFRNFTTTLKKHKLDLNSLDAAIARRLCDT</sequence>
<dbReference type="PANTHER" id="PTHR14605:SF1">
    <property type="entry name" value="TRANSMEMBRANE PROTEIN 231"/>
    <property type="match status" value="1"/>
</dbReference>
<evidence type="ECO:0000313" key="15">
    <source>
        <dbReference type="WBParaSite" id="nOo.2.0.1.t05482-RA"/>
    </source>
</evidence>
<evidence type="ECO:0000313" key="13">
    <source>
        <dbReference type="EMBL" id="VDK77722.1"/>
    </source>
</evidence>
<accession>A0A182EBP8</accession>
<evidence type="ECO:0000256" key="11">
    <source>
        <dbReference type="ARBA" id="ARBA00024803"/>
    </source>
</evidence>
<keyword evidence="9" id="KW-0325">Glycoprotein</keyword>
<evidence type="ECO:0000256" key="4">
    <source>
        <dbReference type="ARBA" id="ARBA00022475"/>
    </source>
</evidence>
<protein>
    <recommendedName>
        <fullName evidence="3">Transmembrane protein 231</fullName>
    </recommendedName>
</protein>
<comment type="subcellular location">
    <subcellularLocation>
        <location evidence="1">Cell projection</location>
        <location evidence="1">Cilium membrane</location>
        <topology evidence="1">Multi-pass membrane protein</topology>
    </subcellularLocation>
</comment>
<dbReference type="GO" id="GO:0032880">
    <property type="term" value="P:regulation of protein localization"/>
    <property type="evidence" value="ECO:0007669"/>
    <property type="project" value="TreeGrafter"/>
</dbReference>
<keyword evidence="4" id="KW-1003">Cell membrane</keyword>
<evidence type="ECO:0000256" key="8">
    <source>
        <dbReference type="ARBA" id="ARBA00023136"/>
    </source>
</evidence>
<evidence type="ECO:0000256" key="10">
    <source>
        <dbReference type="ARBA" id="ARBA00023273"/>
    </source>
</evidence>
<dbReference type="WBParaSite" id="nOo.2.0.1.t05482-RA">
    <property type="protein sequence ID" value="nOo.2.0.1.t05482-RA"/>
    <property type="gene ID" value="nOo.2.0.1.g05482"/>
</dbReference>
<organism evidence="15">
    <name type="scientific">Onchocerca ochengi</name>
    <name type="common">Filarial nematode worm</name>
    <dbReference type="NCBI Taxonomy" id="42157"/>
    <lineage>
        <taxon>Eukaryota</taxon>
        <taxon>Metazoa</taxon>
        <taxon>Ecdysozoa</taxon>
        <taxon>Nematoda</taxon>
        <taxon>Chromadorea</taxon>
        <taxon>Rhabditida</taxon>
        <taxon>Spirurina</taxon>
        <taxon>Spiruromorpha</taxon>
        <taxon>Filarioidea</taxon>
        <taxon>Onchocercidae</taxon>
        <taxon>Onchocerca</taxon>
    </lineage>
</organism>
<dbReference type="AlphaFoldDB" id="A0A182EBP8"/>
<keyword evidence="7" id="KW-0969">Cilium</keyword>
<keyword evidence="14" id="KW-1185">Reference proteome</keyword>
<dbReference type="Proteomes" id="UP000271087">
    <property type="component" value="Unassembled WGS sequence"/>
</dbReference>
<evidence type="ECO:0000256" key="1">
    <source>
        <dbReference type="ARBA" id="ARBA00004272"/>
    </source>
</evidence>
<proteinExistence type="inferred from homology"/>
<dbReference type="InterPro" id="IPR019306">
    <property type="entry name" value="TMEM231"/>
</dbReference>
<dbReference type="GO" id="GO:0060170">
    <property type="term" value="C:ciliary membrane"/>
    <property type="evidence" value="ECO:0007669"/>
    <property type="project" value="UniProtKB-SubCell"/>
</dbReference>
<dbReference type="Pfam" id="PF10149">
    <property type="entry name" value="TM231"/>
    <property type="match status" value="2"/>
</dbReference>
<dbReference type="OrthoDB" id="426438at2759"/>
<evidence type="ECO:0000256" key="3">
    <source>
        <dbReference type="ARBA" id="ARBA00015087"/>
    </source>
</evidence>